<feature type="chain" id="PRO_5002364956" evidence="1">
    <location>
        <begin position="37"/>
        <end position="75"/>
    </location>
</feature>
<sequence>MLQPIQKSVSENSCISASGAAHILLILLLLSDSIDSVNQTAATSDHAGAQSILYIFLPRGEEMRCSRANLSEIAS</sequence>
<protein>
    <submittedName>
        <fullName evidence="2">Uncharacterized protein</fullName>
    </submittedName>
</protein>
<evidence type="ECO:0000313" key="3">
    <source>
        <dbReference type="Proteomes" id="UP000026962"/>
    </source>
</evidence>
<evidence type="ECO:0000313" key="2">
    <source>
        <dbReference type="EnsemblPlants" id="OPUNC03G18770.1"/>
    </source>
</evidence>
<evidence type="ECO:0000256" key="1">
    <source>
        <dbReference type="SAM" id="SignalP"/>
    </source>
</evidence>
<dbReference type="AlphaFoldDB" id="A0A0E0KEI7"/>
<reference evidence="2" key="1">
    <citation type="submission" date="2015-04" db="UniProtKB">
        <authorList>
            <consortium name="EnsemblPlants"/>
        </authorList>
    </citation>
    <scope>IDENTIFICATION</scope>
</reference>
<name>A0A0E0KEI7_ORYPU</name>
<dbReference type="EnsemblPlants" id="OPUNC03G18770.1">
    <property type="protein sequence ID" value="OPUNC03G18770.1"/>
    <property type="gene ID" value="OPUNC03G18770"/>
</dbReference>
<feature type="signal peptide" evidence="1">
    <location>
        <begin position="1"/>
        <end position="36"/>
    </location>
</feature>
<organism evidence="2">
    <name type="scientific">Oryza punctata</name>
    <name type="common">Red rice</name>
    <dbReference type="NCBI Taxonomy" id="4537"/>
    <lineage>
        <taxon>Eukaryota</taxon>
        <taxon>Viridiplantae</taxon>
        <taxon>Streptophyta</taxon>
        <taxon>Embryophyta</taxon>
        <taxon>Tracheophyta</taxon>
        <taxon>Spermatophyta</taxon>
        <taxon>Magnoliopsida</taxon>
        <taxon>Liliopsida</taxon>
        <taxon>Poales</taxon>
        <taxon>Poaceae</taxon>
        <taxon>BOP clade</taxon>
        <taxon>Oryzoideae</taxon>
        <taxon>Oryzeae</taxon>
        <taxon>Oryzinae</taxon>
        <taxon>Oryza</taxon>
    </lineage>
</organism>
<keyword evidence="1" id="KW-0732">Signal</keyword>
<dbReference type="Proteomes" id="UP000026962">
    <property type="component" value="Chromosome 3"/>
</dbReference>
<accession>A0A0E0KEI7</accession>
<dbReference type="Gramene" id="OPUNC03G18770.1">
    <property type="protein sequence ID" value="OPUNC03G18770.1"/>
    <property type="gene ID" value="OPUNC03G18770"/>
</dbReference>
<dbReference type="HOGENOM" id="CLU_2675354_0_0_1"/>
<keyword evidence="3" id="KW-1185">Reference proteome</keyword>
<proteinExistence type="predicted"/>
<reference evidence="2" key="2">
    <citation type="submission" date="2018-05" db="EMBL/GenBank/DDBJ databases">
        <title>OpunRS2 (Oryza punctata Reference Sequence Version 2).</title>
        <authorList>
            <person name="Zhang J."/>
            <person name="Kudrna D."/>
            <person name="Lee S."/>
            <person name="Talag J."/>
            <person name="Welchert J."/>
            <person name="Wing R.A."/>
        </authorList>
    </citation>
    <scope>NUCLEOTIDE SEQUENCE [LARGE SCALE GENOMIC DNA]</scope>
</reference>